<dbReference type="RefSeq" id="WP_149861078.1">
    <property type="nucleotide sequence ID" value="NZ_VUOD01000007.1"/>
</dbReference>
<protein>
    <submittedName>
        <fullName evidence="1">HAD-IA family hydrolase</fullName>
    </submittedName>
</protein>
<keyword evidence="1" id="KW-0378">Hydrolase</keyword>
<dbReference type="Pfam" id="PF00702">
    <property type="entry name" value="Hydrolase"/>
    <property type="match status" value="1"/>
</dbReference>
<dbReference type="EMBL" id="VUOD01000007">
    <property type="protein sequence ID" value="KAA2284387.1"/>
    <property type="molecule type" value="Genomic_DNA"/>
</dbReference>
<dbReference type="InterPro" id="IPR036412">
    <property type="entry name" value="HAD-like_sf"/>
</dbReference>
<dbReference type="AlphaFoldDB" id="A0A5B2Z8Z5"/>
<dbReference type="GO" id="GO:0016787">
    <property type="term" value="F:hydrolase activity"/>
    <property type="evidence" value="ECO:0007669"/>
    <property type="project" value="UniProtKB-KW"/>
</dbReference>
<keyword evidence="2" id="KW-1185">Reference proteome</keyword>
<dbReference type="InterPro" id="IPR006439">
    <property type="entry name" value="HAD-SF_hydro_IA"/>
</dbReference>
<dbReference type="PANTHER" id="PTHR43611">
    <property type="entry name" value="ALPHA-D-GLUCOSE 1-PHOSPHATE PHOSPHATASE"/>
    <property type="match status" value="1"/>
</dbReference>
<proteinExistence type="predicted"/>
<dbReference type="NCBIfam" id="TIGR01509">
    <property type="entry name" value="HAD-SF-IA-v3"/>
    <property type="match status" value="1"/>
</dbReference>
<gene>
    <name evidence="1" type="ORF">F0415_10000</name>
</gene>
<evidence type="ECO:0000313" key="1">
    <source>
        <dbReference type="EMBL" id="KAA2284387.1"/>
    </source>
</evidence>
<name>A0A5B2Z8Z5_9GAMM</name>
<dbReference type="PANTHER" id="PTHR43611:SF3">
    <property type="entry name" value="FLAVIN MONONUCLEOTIDE HYDROLASE 1, CHLOROPLATIC"/>
    <property type="match status" value="1"/>
</dbReference>
<accession>A0A5B2Z8Z5</accession>
<dbReference type="SFLD" id="SFLDG01129">
    <property type="entry name" value="C1.5:_HAD__Beta-PGM__Phosphata"/>
    <property type="match status" value="1"/>
</dbReference>
<reference evidence="1 2" key="1">
    <citation type="submission" date="2019-09" db="EMBL/GenBank/DDBJ databases">
        <title>Arenimonas chukotkensis sp. nov., a bacterium isolated from Chukotka hot spring, Arctic region, Russia.</title>
        <authorList>
            <person name="Zayulina K.S."/>
            <person name="Prokofeva M.I."/>
            <person name="Elcheninov A.G."/>
            <person name="Novikov A."/>
            <person name="Kochetkova T.V."/>
            <person name="Kublanov I.V."/>
        </authorList>
    </citation>
    <scope>NUCLEOTIDE SEQUENCE [LARGE SCALE GENOMIC DNA]</scope>
    <source>
        <strain evidence="1 2">3729k</strain>
    </source>
</reference>
<comment type="caution">
    <text evidence="1">The sequence shown here is derived from an EMBL/GenBank/DDBJ whole genome shotgun (WGS) entry which is preliminary data.</text>
</comment>
<dbReference type="Gene3D" id="3.40.50.1000">
    <property type="entry name" value="HAD superfamily/HAD-like"/>
    <property type="match status" value="1"/>
</dbReference>
<organism evidence="1 2">
    <name type="scientific">Arenimonas fontis</name>
    <dbReference type="NCBI Taxonomy" id="2608255"/>
    <lineage>
        <taxon>Bacteria</taxon>
        <taxon>Pseudomonadati</taxon>
        <taxon>Pseudomonadota</taxon>
        <taxon>Gammaproteobacteria</taxon>
        <taxon>Lysobacterales</taxon>
        <taxon>Lysobacteraceae</taxon>
        <taxon>Arenimonas</taxon>
    </lineage>
</organism>
<evidence type="ECO:0000313" key="2">
    <source>
        <dbReference type="Proteomes" id="UP000322165"/>
    </source>
</evidence>
<dbReference type="Proteomes" id="UP000322165">
    <property type="component" value="Unassembled WGS sequence"/>
</dbReference>
<sequence length="207" mass="22133">MNRPALVLFDLDEVLAEYRHASRVARLARDTGTTPEAVHAALFDSGLEAAADRGELDGPQTLAELSRRLGAEVRLEHWIAARRAAMAAHEPALALARAAARRARVAILSNNGLLLREHLPAMCPPLFPLFENAVFVSAQFRRGKPDPQVYLDCLAELGVAPNEALFVDDKAANADGARAAGLHAHHFTGADGLAAALSAHHLLEPSP</sequence>
<reference evidence="1 2" key="2">
    <citation type="submission" date="2019-09" db="EMBL/GenBank/DDBJ databases">
        <authorList>
            <person name="Mazur A."/>
        </authorList>
    </citation>
    <scope>NUCLEOTIDE SEQUENCE [LARGE SCALE GENOMIC DNA]</scope>
    <source>
        <strain evidence="1 2">3729k</strain>
    </source>
</reference>
<dbReference type="SUPFAM" id="SSF56784">
    <property type="entry name" value="HAD-like"/>
    <property type="match status" value="1"/>
</dbReference>
<dbReference type="InterPro" id="IPR023214">
    <property type="entry name" value="HAD_sf"/>
</dbReference>
<dbReference type="SFLD" id="SFLDS00003">
    <property type="entry name" value="Haloacid_Dehalogenase"/>
    <property type="match status" value="1"/>
</dbReference>